<dbReference type="InterPro" id="IPR014274">
    <property type="entry name" value="PPIase_EpsD"/>
</dbReference>
<keyword evidence="8" id="KW-0413">Isomerase</keyword>
<dbReference type="SUPFAM" id="SSF109998">
    <property type="entry name" value="Triger factor/SurA peptide-binding domain-like"/>
    <property type="match status" value="1"/>
</dbReference>
<dbReference type="PANTHER" id="PTHR47245">
    <property type="entry name" value="PEPTIDYLPROLYL ISOMERASE"/>
    <property type="match status" value="1"/>
</dbReference>
<evidence type="ECO:0000256" key="4">
    <source>
        <dbReference type="ARBA" id="ARBA00023110"/>
    </source>
</evidence>
<reference evidence="8 9" key="1">
    <citation type="submission" date="2019-03" db="EMBL/GenBank/DDBJ databases">
        <title>Genome sequence of Thiobacillaceae bacterium LSR1, a sulfur-oxidizing bacterium isolated from freshwater sediment.</title>
        <authorList>
            <person name="Li S."/>
        </authorList>
    </citation>
    <scope>NUCLEOTIDE SEQUENCE [LARGE SCALE GENOMIC DNA]</scope>
    <source>
        <strain evidence="8 9">LSR1</strain>
    </source>
</reference>
<dbReference type="OrthoDB" id="5564407at2"/>
<protein>
    <recommendedName>
        <fullName evidence="3">peptidylprolyl isomerase</fullName>
        <ecNumber evidence="3">5.2.1.8</ecNumber>
    </recommendedName>
</protein>
<evidence type="ECO:0000256" key="2">
    <source>
        <dbReference type="ARBA" id="ARBA00007656"/>
    </source>
</evidence>
<comment type="similarity">
    <text evidence="2">Belongs to the PpiC/parvulin rotamase family.</text>
</comment>
<dbReference type="RefSeq" id="WP_131444847.1">
    <property type="nucleotide sequence ID" value="NZ_SJZB01000013.1"/>
</dbReference>
<dbReference type="EMBL" id="SJZB01000013">
    <property type="protein sequence ID" value="TCJ17928.1"/>
    <property type="molecule type" value="Genomic_DNA"/>
</dbReference>
<evidence type="ECO:0000256" key="5">
    <source>
        <dbReference type="SAM" id="MobiDB-lite"/>
    </source>
</evidence>
<evidence type="ECO:0000313" key="8">
    <source>
        <dbReference type="EMBL" id="TCJ17928.1"/>
    </source>
</evidence>
<comment type="catalytic activity">
    <reaction evidence="1">
        <text>[protein]-peptidylproline (omega=180) = [protein]-peptidylproline (omega=0)</text>
        <dbReference type="Rhea" id="RHEA:16237"/>
        <dbReference type="Rhea" id="RHEA-COMP:10747"/>
        <dbReference type="Rhea" id="RHEA-COMP:10748"/>
        <dbReference type="ChEBI" id="CHEBI:83833"/>
        <dbReference type="ChEBI" id="CHEBI:83834"/>
        <dbReference type="EC" id="5.2.1.8"/>
    </reaction>
</comment>
<evidence type="ECO:0000256" key="6">
    <source>
        <dbReference type="SAM" id="SignalP"/>
    </source>
</evidence>
<dbReference type="InterPro" id="IPR050245">
    <property type="entry name" value="PrsA_foldase"/>
</dbReference>
<feature type="domain" description="PpiC" evidence="7">
    <location>
        <begin position="128"/>
        <end position="244"/>
    </location>
</feature>
<dbReference type="InterPro" id="IPR027304">
    <property type="entry name" value="Trigger_fact/SurA_dom_sf"/>
</dbReference>
<dbReference type="InterPro" id="IPR000297">
    <property type="entry name" value="PPIase_PpiC"/>
</dbReference>
<dbReference type="Pfam" id="PF13624">
    <property type="entry name" value="SurA_N_3"/>
    <property type="match status" value="1"/>
</dbReference>
<keyword evidence="9" id="KW-1185">Reference proteome</keyword>
<feature type="signal peptide" evidence="6">
    <location>
        <begin position="1"/>
        <end position="18"/>
    </location>
</feature>
<dbReference type="PANTHER" id="PTHR47245:SF2">
    <property type="entry name" value="PEPTIDYL-PROLYL CIS-TRANS ISOMERASE HP_0175-RELATED"/>
    <property type="match status" value="1"/>
</dbReference>
<feature type="region of interest" description="Disordered" evidence="5">
    <location>
        <begin position="287"/>
        <end position="323"/>
    </location>
</feature>
<gene>
    <name evidence="8" type="primary">epsD</name>
    <name evidence="8" type="ORF">EZJ19_03185</name>
</gene>
<organism evidence="8 9">
    <name type="scientific">Parasulfuritortus cantonensis</name>
    <dbReference type="NCBI Taxonomy" id="2528202"/>
    <lineage>
        <taxon>Bacteria</taxon>
        <taxon>Pseudomonadati</taxon>
        <taxon>Pseudomonadota</taxon>
        <taxon>Betaproteobacteria</taxon>
        <taxon>Nitrosomonadales</taxon>
        <taxon>Thiobacillaceae</taxon>
        <taxon>Parasulfuritortus</taxon>
    </lineage>
</organism>
<dbReference type="Proteomes" id="UP000295443">
    <property type="component" value="Unassembled WGS sequence"/>
</dbReference>
<keyword evidence="6" id="KW-0732">Signal</keyword>
<dbReference type="Pfam" id="PF13145">
    <property type="entry name" value="Rotamase_2"/>
    <property type="match status" value="1"/>
</dbReference>
<feature type="compositionally biased region" description="Pro residues" evidence="5">
    <location>
        <begin position="294"/>
        <end position="304"/>
    </location>
</feature>
<accession>A0A4R1BL09</accession>
<evidence type="ECO:0000259" key="7">
    <source>
        <dbReference type="Pfam" id="PF13145"/>
    </source>
</evidence>
<dbReference type="NCBIfam" id="TIGR02925">
    <property type="entry name" value="cis_trans_EpsD"/>
    <property type="match status" value="1"/>
</dbReference>
<feature type="chain" id="PRO_5020456757" description="peptidylprolyl isomerase" evidence="6">
    <location>
        <begin position="19"/>
        <end position="323"/>
    </location>
</feature>
<evidence type="ECO:0000256" key="3">
    <source>
        <dbReference type="ARBA" id="ARBA00013194"/>
    </source>
</evidence>
<name>A0A4R1BL09_9PROT</name>
<keyword evidence="4" id="KW-0697">Rotamase</keyword>
<evidence type="ECO:0000256" key="1">
    <source>
        <dbReference type="ARBA" id="ARBA00000971"/>
    </source>
</evidence>
<comment type="caution">
    <text evidence="8">The sequence shown here is derived from an EMBL/GenBank/DDBJ whole genome shotgun (WGS) entry which is preliminary data.</text>
</comment>
<dbReference type="EC" id="5.2.1.8" evidence="3"/>
<dbReference type="AlphaFoldDB" id="A0A4R1BL09"/>
<sequence length="323" mass="34315">MPLMPIVSRPHWAGMLLAACLAAALLSGCGDKKDGKTASQVLAKVNGDEISVHQLNHVLARQPKLANAPEAVRKQVLDKLIDRQLAYQQAMKDELDRTPEVMMAIEEAKYDIIAGAYLRKLSAGQAAPSREEAEKYFNDHPDLFAKRKIYRLRELALPNGLPQAADVKTAVAQGQSLDAIAASLKAQNVPFQARIAVQAAEQLPIDALARLGAAGNGQMVMYEGPQTLSLYQVLESQARPVDLTAALPKINEYLAAQQAAKAASAEMKRLRETAKIEYVGELGQPAEAAAPAPAASPAPAPAPATPDSALSHDEAAKGVAGLK</sequence>
<proteinExistence type="inferred from homology"/>
<dbReference type="Gene3D" id="1.10.8.1040">
    <property type="match status" value="1"/>
</dbReference>
<dbReference type="GO" id="GO:0003755">
    <property type="term" value="F:peptidyl-prolyl cis-trans isomerase activity"/>
    <property type="evidence" value="ECO:0007669"/>
    <property type="project" value="UniProtKB-KW"/>
</dbReference>
<evidence type="ECO:0000313" key="9">
    <source>
        <dbReference type="Proteomes" id="UP000295443"/>
    </source>
</evidence>